<comment type="cofactor">
    <cofactor evidence="1 14">
        <name>heme</name>
        <dbReference type="ChEBI" id="CHEBI:30413"/>
    </cofactor>
</comment>
<evidence type="ECO:0000256" key="7">
    <source>
        <dbReference type="ARBA" id="ARBA00022723"/>
    </source>
</evidence>
<name>A0A9D4ZK49_ADICA</name>
<gene>
    <name evidence="16" type="ORF">GOP47_0008111</name>
</gene>
<accession>A0A9D4ZK49</accession>
<dbReference type="GO" id="GO:0016125">
    <property type="term" value="P:sterol metabolic process"/>
    <property type="evidence" value="ECO:0007669"/>
    <property type="project" value="TreeGrafter"/>
</dbReference>
<proteinExistence type="inferred from homology"/>
<dbReference type="GO" id="GO:0005506">
    <property type="term" value="F:iron ion binding"/>
    <property type="evidence" value="ECO:0007669"/>
    <property type="project" value="InterPro"/>
</dbReference>
<sequence length="523" mass="59002">MLIFSSLLVEDCRESKTGTSFGGEFVLFSSLLGIARACNEGVPRWLNSDPDHSGPRRRANLPPGRMGWPLIGETLELIAAHKTPNPEPFTESRRARFGPVFRTHLLGKPTIYSTDSEVNKFVLHNEGRLFASSYPMSLVSLLGKNSLLLTHGHLHKQLYSLTWSFTSSSVLRDHLMAEVEEIVCSTLSTWRSSAGGPEQKVIYVQDEAKKVTFNLSVNQLLSSSVDSEWTEALRKEYLLLVEGFFSLPFNLPGTTYGRALQARIEIAKRIKEVVDRRKVLESRAPGDYCDLLAAFLRQKLTDEQIVDMVISLLVAGYETTSMIITLAVKFLTDNPPALEEIQAEHKAIKDGKKIGEKLSWSDVKSMTFTQCVINETLRMGNMVGGVFRKALEDVDIQGFTIPRGWIVFTSFRAVHLDEANYVDAHVFNPWRWLDCNSGSNLNFKFTPFGGGPRFCPGHELAKVEISLFLYYLTTQFRWQAAENDELIFFPTTRMILGINHLASVYPAQCFVFINMCIHNPLHY</sequence>
<evidence type="ECO:0000256" key="8">
    <source>
        <dbReference type="ARBA" id="ARBA00022989"/>
    </source>
</evidence>
<dbReference type="GO" id="GO:0004497">
    <property type="term" value="F:monooxygenase activity"/>
    <property type="evidence" value="ECO:0007669"/>
    <property type="project" value="UniProtKB-KW"/>
</dbReference>
<comment type="pathway">
    <text evidence="13">Plant hormone biosynthesis; brassinosteroid biosynthesis.</text>
</comment>
<dbReference type="AlphaFoldDB" id="A0A9D4ZK49"/>
<evidence type="ECO:0000256" key="2">
    <source>
        <dbReference type="ARBA" id="ARBA00004167"/>
    </source>
</evidence>
<dbReference type="InterPro" id="IPR036396">
    <property type="entry name" value="Cyt_P450_sf"/>
</dbReference>
<evidence type="ECO:0000256" key="11">
    <source>
        <dbReference type="ARBA" id="ARBA00023033"/>
    </source>
</evidence>
<keyword evidence="7 14" id="KW-0479">Metal-binding</keyword>
<dbReference type="InterPro" id="IPR001128">
    <property type="entry name" value="Cyt_P450"/>
</dbReference>
<keyword evidence="11 15" id="KW-0503">Monooxygenase</keyword>
<organism evidence="16 17">
    <name type="scientific">Adiantum capillus-veneris</name>
    <name type="common">Maidenhair fern</name>
    <dbReference type="NCBI Taxonomy" id="13818"/>
    <lineage>
        <taxon>Eukaryota</taxon>
        <taxon>Viridiplantae</taxon>
        <taxon>Streptophyta</taxon>
        <taxon>Embryophyta</taxon>
        <taxon>Tracheophyta</taxon>
        <taxon>Polypodiopsida</taxon>
        <taxon>Polypodiidae</taxon>
        <taxon>Polypodiales</taxon>
        <taxon>Pteridineae</taxon>
        <taxon>Pteridaceae</taxon>
        <taxon>Vittarioideae</taxon>
        <taxon>Adiantum</taxon>
    </lineage>
</organism>
<dbReference type="GO" id="GO:0016705">
    <property type="term" value="F:oxidoreductase activity, acting on paired donors, with incorporation or reduction of molecular oxygen"/>
    <property type="evidence" value="ECO:0007669"/>
    <property type="project" value="InterPro"/>
</dbReference>
<evidence type="ECO:0000256" key="10">
    <source>
        <dbReference type="ARBA" id="ARBA00023004"/>
    </source>
</evidence>
<dbReference type="GO" id="GO:0016132">
    <property type="term" value="P:brassinosteroid biosynthetic process"/>
    <property type="evidence" value="ECO:0007669"/>
    <property type="project" value="TreeGrafter"/>
</dbReference>
<dbReference type="GO" id="GO:0016020">
    <property type="term" value="C:membrane"/>
    <property type="evidence" value="ECO:0007669"/>
    <property type="project" value="UniProtKB-SubCell"/>
</dbReference>
<reference evidence="16" key="1">
    <citation type="submission" date="2021-01" db="EMBL/GenBank/DDBJ databases">
        <title>Adiantum capillus-veneris genome.</title>
        <authorList>
            <person name="Fang Y."/>
            <person name="Liao Q."/>
        </authorList>
    </citation>
    <scope>NUCLEOTIDE SEQUENCE</scope>
    <source>
        <strain evidence="16">H3</strain>
        <tissue evidence="16">Leaf</tissue>
    </source>
</reference>
<evidence type="ECO:0000256" key="15">
    <source>
        <dbReference type="RuleBase" id="RU000461"/>
    </source>
</evidence>
<evidence type="ECO:0000313" key="17">
    <source>
        <dbReference type="Proteomes" id="UP000886520"/>
    </source>
</evidence>
<dbReference type="PRINTS" id="PR00463">
    <property type="entry name" value="EP450I"/>
</dbReference>
<dbReference type="OrthoDB" id="3945418at2759"/>
<dbReference type="InterPro" id="IPR002401">
    <property type="entry name" value="Cyt_P450_E_grp-I"/>
</dbReference>
<comment type="caution">
    <text evidence="16">The sequence shown here is derived from an EMBL/GenBank/DDBJ whole genome shotgun (WGS) entry which is preliminary data.</text>
</comment>
<dbReference type="PRINTS" id="PR00385">
    <property type="entry name" value="P450"/>
</dbReference>
<evidence type="ECO:0008006" key="18">
    <source>
        <dbReference type="Google" id="ProtNLM"/>
    </source>
</evidence>
<evidence type="ECO:0000256" key="1">
    <source>
        <dbReference type="ARBA" id="ARBA00001971"/>
    </source>
</evidence>
<dbReference type="Pfam" id="PF00067">
    <property type="entry name" value="p450"/>
    <property type="match status" value="1"/>
</dbReference>
<evidence type="ECO:0000256" key="6">
    <source>
        <dbReference type="ARBA" id="ARBA00022692"/>
    </source>
</evidence>
<evidence type="ECO:0000256" key="5">
    <source>
        <dbReference type="ARBA" id="ARBA00022617"/>
    </source>
</evidence>
<keyword evidence="6" id="KW-0812">Transmembrane</keyword>
<feature type="binding site" description="axial binding residue" evidence="14">
    <location>
        <position position="455"/>
    </location>
    <ligand>
        <name>heme</name>
        <dbReference type="ChEBI" id="CHEBI:30413"/>
    </ligand>
    <ligandPart>
        <name>Fe</name>
        <dbReference type="ChEBI" id="CHEBI:18248"/>
    </ligandPart>
</feature>
<dbReference type="EMBL" id="JABFUD020000008">
    <property type="protein sequence ID" value="KAI5076046.1"/>
    <property type="molecule type" value="Genomic_DNA"/>
</dbReference>
<dbReference type="Proteomes" id="UP000886520">
    <property type="component" value="Chromosome 8"/>
</dbReference>
<evidence type="ECO:0000256" key="3">
    <source>
        <dbReference type="ARBA" id="ARBA00004972"/>
    </source>
</evidence>
<keyword evidence="12" id="KW-0472">Membrane</keyword>
<dbReference type="Gene3D" id="1.10.630.10">
    <property type="entry name" value="Cytochrome P450"/>
    <property type="match status" value="1"/>
</dbReference>
<comment type="pathway">
    <text evidence="3">Hormone biosynthesis.</text>
</comment>
<protein>
    <recommendedName>
        <fullName evidence="18">Cytochrome P450</fullName>
    </recommendedName>
</protein>
<keyword evidence="5 14" id="KW-0349">Heme</keyword>
<keyword evidence="9 15" id="KW-0560">Oxidoreductase</keyword>
<dbReference type="GO" id="GO:0020037">
    <property type="term" value="F:heme binding"/>
    <property type="evidence" value="ECO:0007669"/>
    <property type="project" value="InterPro"/>
</dbReference>
<keyword evidence="17" id="KW-1185">Reference proteome</keyword>
<evidence type="ECO:0000256" key="13">
    <source>
        <dbReference type="ARBA" id="ARBA00037910"/>
    </source>
</evidence>
<dbReference type="PROSITE" id="PS00086">
    <property type="entry name" value="CYTOCHROME_P450"/>
    <property type="match status" value="1"/>
</dbReference>
<dbReference type="PANTHER" id="PTHR24286">
    <property type="entry name" value="CYTOCHROME P450 26"/>
    <property type="match status" value="1"/>
</dbReference>
<comment type="subcellular location">
    <subcellularLocation>
        <location evidence="2">Membrane</location>
        <topology evidence="2">Single-pass membrane protein</topology>
    </subcellularLocation>
</comment>
<dbReference type="GO" id="GO:0010268">
    <property type="term" value="P:brassinosteroid homeostasis"/>
    <property type="evidence" value="ECO:0007669"/>
    <property type="project" value="TreeGrafter"/>
</dbReference>
<evidence type="ECO:0000256" key="14">
    <source>
        <dbReference type="PIRSR" id="PIRSR602401-1"/>
    </source>
</evidence>
<evidence type="ECO:0000313" key="16">
    <source>
        <dbReference type="EMBL" id="KAI5076046.1"/>
    </source>
</evidence>
<keyword evidence="10 14" id="KW-0408">Iron</keyword>
<evidence type="ECO:0000256" key="12">
    <source>
        <dbReference type="ARBA" id="ARBA00023136"/>
    </source>
</evidence>
<evidence type="ECO:0000256" key="4">
    <source>
        <dbReference type="ARBA" id="ARBA00010617"/>
    </source>
</evidence>
<dbReference type="CDD" id="cd11043">
    <property type="entry name" value="CYP90-like"/>
    <property type="match status" value="1"/>
</dbReference>
<keyword evidence="8" id="KW-1133">Transmembrane helix</keyword>
<dbReference type="InterPro" id="IPR017972">
    <property type="entry name" value="Cyt_P450_CS"/>
</dbReference>
<evidence type="ECO:0000256" key="9">
    <source>
        <dbReference type="ARBA" id="ARBA00023002"/>
    </source>
</evidence>
<comment type="similarity">
    <text evidence="4 15">Belongs to the cytochrome P450 family.</text>
</comment>
<dbReference type="SUPFAM" id="SSF48264">
    <property type="entry name" value="Cytochrome P450"/>
    <property type="match status" value="1"/>
</dbReference>
<dbReference type="PANTHER" id="PTHR24286:SF44">
    <property type="entry name" value="3BETA,22ALPHA-DIHYDROXYSTEROID 3-DEHYDROGENASE"/>
    <property type="match status" value="1"/>
</dbReference>